<evidence type="ECO:0000313" key="9">
    <source>
        <dbReference type="Proteomes" id="UP001652621"/>
    </source>
</evidence>
<evidence type="ECO:0000256" key="1">
    <source>
        <dbReference type="ARBA" id="ARBA00006484"/>
    </source>
</evidence>
<sequence length="521" mass="57385">MDLKDKNIIYIGGFGGIGQKCIEEFLKKGIKGLFVFDLKENTKVLGYWQETYTSCDISFVTVDVTKTETIETAYKKASDKMGCIDVVVNGCGLMNDRHLDLTIDINLRGVLHSCMIALGYMDKSKGGRGGVIVNISSVAGIQTSGMFAIYSAAKHGVTAFSRAMTNPLYYMHTGVNFITICPGLTETALLDNVKDKTTLLEYGQPMAERFLKIKTQPANVCAENIVKAVKINKIGSVWLLDVGTMSEVQMPTLWEPEMRPQMELKGKNVVYIGGYGGIGQKCLQSFLRREIKHLVICDLCDNQEFRTNLARQFQETQITYIPIDVTKRPTIEKAFQLAADTLKRLDVVVNGCGLMNDRFIDLTMAINLTGVIHSSLIALEHMDKSKGGNGGMIVNISSVAGLEPSGMFAIYSASKCGLTAFTRAIANPLYFANTGVSFVTICPGFTDTALLESIRGKETLTEYSAPMAERFTLAIRQSPEKCAENLINVLEVAKNGSVWMLDLGQIKEMHLEVLWRPAMNV</sequence>
<dbReference type="PANTHER" id="PTHR44229">
    <property type="entry name" value="15-HYDROXYPROSTAGLANDIN DEHYDROGENASE [NAD(+)]"/>
    <property type="match status" value="1"/>
</dbReference>
<evidence type="ECO:0000256" key="4">
    <source>
        <dbReference type="ARBA" id="ARBA00023002"/>
    </source>
</evidence>
<dbReference type="PANTHER" id="PTHR44229:SF8">
    <property type="entry name" value="ALCOHOL DEHYDROGENASE-RELATED"/>
    <property type="match status" value="1"/>
</dbReference>
<dbReference type="SUPFAM" id="SSF51735">
    <property type="entry name" value="NAD(P)-binding Rossmann-fold domains"/>
    <property type="match status" value="2"/>
</dbReference>
<dbReference type="Gene3D" id="3.40.50.720">
    <property type="entry name" value="NAD(P)-binding Rossmann-like Domain"/>
    <property type="match status" value="2"/>
</dbReference>
<protein>
    <recommendedName>
        <fullName evidence="3 8">Alcohol dehydrogenase</fullName>
        <ecNumber evidence="3 8">1.1.1.1</ecNumber>
    </recommendedName>
</protein>
<comment type="similarity">
    <text evidence="1">Belongs to the short-chain dehydrogenases/reductases (SDR) family.</text>
</comment>
<dbReference type="InterPro" id="IPR002347">
    <property type="entry name" value="SDR_fam"/>
</dbReference>
<keyword evidence="4" id="KW-0560">Oxidoreductase</keyword>
<dbReference type="GeneID" id="101901239"/>
<dbReference type="Pfam" id="PF00106">
    <property type="entry name" value="adh_short"/>
    <property type="match status" value="2"/>
</dbReference>
<evidence type="ECO:0000256" key="5">
    <source>
        <dbReference type="ARBA" id="ARBA00023027"/>
    </source>
</evidence>
<dbReference type="PRINTS" id="PR00080">
    <property type="entry name" value="SDRFAMILY"/>
</dbReference>
<evidence type="ECO:0000256" key="8">
    <source>
        <dbReference type="RuleBase" id="RU000364"/>
    </source>
</evidence>
<name>A0ABM3UQL4_MUSDO</name>
<organism evidence="9 10">
    <name type="scientific">Musca domestica</name>
    <name type="common">House fly</name>
    <dbReference type="NCBI Taxonomy" id="7370"/>
    <lineage>
        <taxon>Eukaryota</taxon>
        <taxon>Metazoa</taxon>
        <taxon>Ecdysozoa</taxon>
        <taxon>Arthropoda</taxon>
        <taxon>Hexapoda</taxon>
        <taxon>Insecta</taxon>
        <taxon>Pterygota</taxon>
        <taxon>Neoptera</taxon>
        <taxon>Endopterygota</taxon>
        <taxon>Diptera</taxon>
        <taxon>Brachycera</taxon>
        <taxon>Muscomorpha</taxon>
        <taxon>Muscoidea</taxon>
        <taxon>Muscidae</taxon>
        <taxon>Musca</taxon>
    </lineage>
</organism>
<proteinExistence type="inferred from homology"/>
<dbReference type="InterPro" id="IPR002425">
    <property type="entry name" value="ADH_Drosophila-type"/>
</dbReference>
<evidence type="ECO:0000313" key="10">
    <source>
        <dbReference type="RefSeq" id="XP_058975823.1"/>
    </source>
</evidence>
<evidence type="ECO:0000256" key="7">
    <source>
        <dbReference type="ARBA" id="ARBA00049243"/>
    </source>
</evidence>
<comment type="catalytic activity">
    <reaction evidence="6 8">
        <text>a secondary alcohol + NAD(+) = a ketone + NADH + H(+)</text>
        <dbReference type="Rhea" id="RHEA:10740"/>
        <dbReference type="ChEBI" id="CHEBI:15378"/>
        <dbReference type="ChEBI" id="CHEBI:17087"/>
        <dbReference type="ChEBI" id="CHEBI:35681"/>
        <dbReference type="ChEBI" id="CHEBI:57540"/>
        <dbReference type="ChEBI" id="CHEBI:57945"/>
        <dbReference type="EC" id="1.1.1.1"/>
    </reaction>
</comment>
<reference evidence="10" key="1">
    <citation type="submission" date="2025-08" db="UniProtKB">
        <authorList>
            <consortium name="RefSeq"/>
        </authorList>
    </citation>
    <scope>IDENTIFICATION</scope>
    <source>
        <strain evidence="10">Aabys</strain>
        <tissue evidence="10">Whole body</tissue>
    </source>
</reference>
<dbReference type="RefSeq" id="XP_058975823.1">
    <property type="nucleotide sequence ID" value="XM_059119840.1"/>
</dbReference>
<dbReference type="PRINTS" id="PR01168">
    <property type="entry name" value="ALCDHDRGNASE"/>
</dbReference>
<dbReference type="PRINTS" id="PR01167">
    <property type="entry name" value="INSADHFAMILY"/>
</dbReference>
<evidence type="ECO:0000256" key="6">
    <source>
        <dbReference type="ARBA" id="ARBA00049164"/>
    </source>
</evidence>
<evidence type="ECO:0000256" key="3">
    <source>
        <dbReference type="ARBA" id="ARBA00013190"/>
    </source>
</evidence>
<dbReference type="InterPro" id="IPR036291">
    <property type="entry name" value="NAD(P)-bd_dom_sf"/>
</dbReference>
<gene>
    <name evidence="10" type="primary">LOC101901239</name>
</gene>
<dbReference type="Proteomes" id="UP001652621">
    <property type="component" value="Unplaced"/>
</dbReference>
<comment type="catalytic activity">
    <reaction evidence="7 8">
        <text>a primary alcohol + NAD(+) = an aldehyde + NADH + H(+)</text>
        <dbReference type="Rhea" id="RHEA:10736"/>
        <dbReference type="ChEBI" id="CHEBI:15378"/>
        <dbReference type="ChEBI" id="CHEBI:15734"/>
        <dbReference type="ChEBI" id="CHEBI:17478"/>
        <dbReference type="ChEBI" id="CHEBI:57540"/>
        <dbReference type="ChEBI" id="CHEBI:57945"/>
        <dbReference type="EC" id="1.1.1.1"/>
    </reaction>
</comment>
<comment type="subunit">
    <text evidence="2 8">Homodimer.</text>
</comment>
<accession>A0ABM3UQL4</accession>
<dbReference type="EC" id="1.1.1.1" evidence="3 8"/>
<evidence type="ECO:0000256" key="2">
    <source>
        <dbReference type="ARBA" id="ARBA00011738"/>
    </source>
</evidence>
<keyword evidence="5 8" id="KW-0520">NAD</keyword>
<keyword evidence="9" id="KW-1185">Reference proteome</keyword>